<dbReference type="PRINTS" id="PR00219">
    <property type="entry name" value="SYNAPTOBREVN"/>
</dbReference>
<dbReference type="GO" id="GO:0006355">
    <property type="term" value="P:regulation of DNA-templated transcription"/>
    <property type="evidence" value="ECO:0007669"/>
    <property type="project" value="InterPro"/>
</dbReference>
<dbReference type="PANTHER" id="PTHR36167:SF4">
    <property type="entry name" value="FUNGAL N-TERMINAL DOMAIN-CONTAINING PROTEIN"/>
    <property type="match status" value="1"/>
</dbReference>
<evidence type="ECO:0000256" key="1">
    <source>
        <dbReference type="PROSITE-ProRule" id="PRU00290"/>
    </source>
</evidence>
<keyword evidence="5" id="KW-1185">Reference proteome</keyword>
<dbReference type="CDD" id="cd15874">
    <property type="entry name" value="R-SNARE_Snc1"/>
    <property type="match status" value="1"/>
</dbReference>
<proteinExistence type="predicted"/>
<evidence type="ECO:0000259" key="3">
    <source>
        <dbReference type="PROSITE" id="PS50892"/>
    </source>
</evidence>
<dbReference type="Pfam" id="PF00957">
    <property type="entry name" value="Synaptobrevin"/>
    <property type="match status" value="1"/>
</dbReference>
<reference evidence="4 5" key="1">
    <citation type="submission" date="2023-06" db="EMBL/GenBank/DDBJ databases">
        <title>Black Yeasts Isolated from many extreme environments.</title>
        <authorList>
            <person name="Coleine C."/>
            <person name="Stajich J.E."/>
            <person name="Selbmann L."/>
        </authorList>
    </citation>
    <scope>NUCLEOTIDE SEQUENCE [LARGE SCALE GENOMIC DNA]</scope>
    <source>
        <strain evidence="4 5">CCFEE 5887</strain>
    </source>
</reference>
<name>A0AAV9Q0I6_9PEZI</name>
<dbReference type="InterPro" id="IPR039327">
    <property type="entry name" value="CON7-like"/>
</dbReference>
<gene>
    <name evidence="4" type="ORF">LTR25_007491</name>
</gene>
<feature type="domain" description="V-SNARE coiled-coil homology" evidence="3">
    <location>
        <begin position="352"/>
        <end position="412"/>
    </location>
</feature>
<dbReference type="Proteomes" id="UP001345827">
    <property type="component" value="Unassembled WGS sequence"/>
</dbReference>
<dbReference type="PROSITE" id="PS50892">
    <property type="entry name" value="V_SNARE"/>
    <property type="match status" value="1"/>
</dbReference>
<dbReference type="InterPro" id="IPR042855">
    <property type="entry name" value="V_SNARE_CC"/>
</dbReference>
<sequence>MAEIGLVGTVVGLASAGVKLSLTLYTFSETVSSAGTDIKNIARDVSLTSSVLKELGTNLEQDDQTKLYSSSALQTAKEVVRECESVFIDLEKVMQKATERTSKKASKPGKLTLSAFDKLTCPFLQPKMEVLRSNLERLKSTLVLMLNVLTYAKDLRAEKNSSTKDEGGYQKMLIENLIRANQEATRNYETLLKTIEARENTLNDGHSGTRDPEDGASIAGTTINMSSISDLEPPASTVAISNDNTPINLEQVPADEGSEVESTMRACLKRIEDTLLPFEQSDSAATSEPRIGVRIELEKEVSAIRPETRGPPKPWVGLSIARKDAPSPLETHLALQAGIDDTIAAMHESTQKMLENTQKMHEHIQTMHENIQKVSQRGERLDSLQDKTDNLAVSAQGFRRGANRVRKRNCWNVKNWVYTAGAAVASVPKLVSKATQGFFADEDDAFEDPGTVLEYHENLNIGSSSPRPPSRSPTFDDILQPVSPKGATRLADLPEIVVPTSRMKIDLRDGQSKVSPIQQEPQWRSFIMKDPGEAQPAHGIEYNEFDHSMMVPGKERSDHGVADEDDKVVIL</sequence>
<dbReference type="GO" id="GO:0016020">
    <property type="term" value="C:membrane"/>
    <property type="evidence" value="ECO:0007669"/>
    <property type="project" value="InterPro"/>
</dbReference>
<dbReference type="SUPFAM" id="SSF58038">
    <property type="entry name" value="SNARE fusion complex"/>
    <property type="match status" value="1"/>
</dbReference>
<dbReference type="EMBL" id="JAXLQG010000014">
    <property type="protein sequence ID" value="KAK5532787.1"/>
    <property type="molecule type" value="Genomic_DNA"/>
</dbReference>
<feature type="coiled-coil region" evidence="2">
    <location>
        <begin position="174"/>
        <end position="201"/>
    </location>
</feature>
<dbReference type="InterPro" id="IPR001388">
    <property type="entry name" value="Synaptobrevin-like"/>
</dbReference>
<dbReference type="PANTHER" id="PTHR36167">
    <property type="entry name" value="C2H2 FINGER DOMAIN TRANSCRIPTION FACTOR (EUROFUNG)-RELATED"/>
    <property type="match status" value="1"/>
</dbReference>
<evidence type="ECO:0000256" key="2">
    <source>
        <dbReference type="SAM" id="Coils"/>
    </source>
</evidence>
<evidence type="ECO:0000313" key="4">
    <source>
        <dbReference type="EMBL" id="KAK5532787.1"/>
    </source>
</evidence>
<dbReference type="Gene3D" id="1.20.5.110">
    <property type="match status" value="1"/>
</dbReference>
<comment type="caution">
    <text evidence="4">The sequence shown here is derived from an EMBL/GenBank/DDBJ whole genome shotgun (WGS) entry which is preliminary data.</text>
</comment>
<evidence type="ECO:0000313" key="5">
    <source>
        <dbReference type="Proteomes" id="UP001345827"/>
    </source>
</evidence>
<accession>A0AAV9Q0I6</accession>
<organism evidence="4 5">
    <name type="scientific">Vermiconidia calcicola</name>
    <dbReference type="NCBI Taxonomy" id="1690605"/>
    <lineage>
        <taxon>Eukaryota</taxon>
        <taxon>Fungi</taxon>
        <taxon>Dikarya</taxon>
        <taxon>Ascomycota</taxon>
        <taxon>Pezizomycotina</taxon>
        <taxon>Dothideomycetes</taxon>
        <taxon>Dothideomycetidae</taxon>
        <taxon>Mycosphaerellales</taxon>
        <taxon>Extremaceae</taxon>
        <taxon>Vermiconidia</taxon>
    </lineage>
</organism>
<dbReference type="GO" id="GO:0016192">
    <property type="term" value="P:vesicle-mediated transport"/>
    <property type="evidence" value="ECO:0007669"/>
    <property type="project" value="InterPro"/>
</dbReference>
<keyword evidence="1 2" id="KW-0175">Coiled coil</keyword>
<dbReference type="AlphaFoldDB" id="A0AAV9Q0I6"/>
<protein>
    <recommendedName>
        <fullName evidence="3">V-SNARE coiled-coil homology domain-containing protein</fullName>
    </recommendedName>
</protein>